<reference evidence="1 2" key="1">
    <citation type="submission" date="2018-07" db="EMBL/GenBank/DDBJ databases">
        <title>Genome sequence of Roseomonas fauriae ATCC 49958.</title>
        <authorList>
            <person name="Sant'Anna F.H."/>
            <person name="Baldani J.I."/>
            <person name="Zilli J.E."/>
            <person name="Reis V.M."/>
            <person name="Hartmann A."/>
            <person name="Cruz L."/>
            <person name="de Souza E.M."/>
            <person name="de Oliveira Pedrosa F."/>
            <person name="Passaglia L.M.P."/>
        </authorList>
    </citation>
    <scope>NUCLEOTIDE SEQUENCE [LARGE SCALE GENOMIC DNA]</scope>
    <source>
        <strain evidence="1 2">ATCC 49958</strain>
    </source>
</reference>
<protein>
    <submittedName>
        <fullName evidence="1">Uncharacterized protein</fullName>
    </submittedName>
</protein>
<accession>A0A6L3ARK6</accession>
<organism evidence="1 2">
    <name type="scientific">Azospirillum brasilense</name>
    <dbReference type="NCBI Taxonomy" id="192"/>
    <lineage>
        <taxon>Bacteria</taxon>
        <taxon>Pseudomonadati</taxon>
        <taxon>Pseudomonadota</taxon>
        <taxon>Alphaproteobacteria</taxon>
        <taxon>Rhodospirillales</taxon>
        <taxon>Azospirillaceae</taxon>
        <taxon>Azospirillum</taxon>
    </lineage>
</organism>
<dbReference type="AlphaFoldDB" id="A0A6L3ARK6"/>
<name>A0A6L3ARK6_AZOBR</name>
<evidence type="ECO:0000313" key="2">
    <source>
        <dbReference type="Proteomes" id="UP000476837"/>
    </source>
</evidence>
<dbReference type="RefSeq" id="WP_149168187.1">
    <property type="nucleotide sequence ID" value="NZ_QOKV01000041.1"/>
</dbReference>
<proteinExistence type="predicted"/>
<dbReference type="Proteomes" id="UP000476837">
    <property type="component" value="Unassembled WGS sequence"/>
</dbReference>
<evidence type="ECO:0000313" key="1">
    <source>
        <dbReference type="EMBL" id="KAA0676740.1"/>
    </source>
</evidence>
<comment type="caution">
    <text evidence="1">The sequence shown here is derived from an EMBL/GenBank/DDBJ whole genome shotgun (WGS) entry which is preliminary data.</text>
</comment>
<dbReference type="EMBL" id="QOKV01000041">
    <property type="protein sequence ID" value="KAA0676740.1"/>
    <property type="molecule type" value="Genomic_DNA"/>
</dbReference>
<gene>
    <name evidence="1" type="ORF">DS837_30385</name>
</gene>
<sequence>MTATIIPFRPRPTGQPAPPDIAQAYIDKVLSSIDEFCIRHNRRRLAGEDTEQALISPWSGRVQRSASGIVMATGIPFARLAGILRALAAEGLIFLETREVPLSGKAHQVTFAEPSLMRWAEIAPDVLTLPFLAGARPAAGGDRP</sequence>